<dbReference type="AlphaFoldDB" id="A0A242MJT7"/>
<name>A0A242MJT7_CABSO</name>
<evidence type="ECO:0000313" key="3">
    <source>
        <dbReference type="Proteomes" id="UP000194546"/>
    </source>
</evidence>
<dbReference type="EMBL" id="NBTY01000034">
    <property type="protein sequence ID" value="OTP79105.1"/>
    <property type="molecule type" value="Genomic_DNA"/>
</dbReference>
<evidence type="ECO:0000313" key="1">
    <source>
        <dbReference type="EMBL" id="OTP71568.1"/>
    </source>
</evidence>
<sequence length="58" mass="6544">MTGNGWFIAMASKERRDFARAAADDAGRFQERSLVQTASWNAELCIKRGWNAAPRDEI</sequence>
<evidence type="ECO:0000313" key="2">
    <source>
        <dbReference type="EMBL" id="OTP79105.1"/>
    </source>
</evidence>
<organism evidence="1 4">
    <name type="scientific">Caballeronia sordidicola</name>
    <name type="common">Burkholderia sordidicola</name>
    <dbReference type="NCBI Taxonomy" id="196367"/>
    <lineage>
        <taxon>Bacteria</taxon>
        <taxon>Pseudomonadati</taxon>
        <taxon>Pseudomonadota</taxon>
        <taxon>Betaproteobacteria</taxon>
        <taxon>Burkholderiales</taxon>
        <taxon>Burkholderiaceae</taxon>
        <taxon>Caballeronia</taxon>
    </lineage>
</organism>
<accession>A0A242MJT7</accession>
<dbReference type="Proteomes" id="UP000194546">
    <property type="component" value="Unassembled WGS sequence"/>
</dbReference>
<dbReference type="Proteomes" id="UP000195221">
    <property type="component" value="Unassembled WGS sequence"/>
</dbReference>
<gene>
    <name evidence="2" type="ORF">PAMC26510_06485</name>
    <name evidence="1" type="ORF">PAMC26577_24245</name>
</gene>
<dbReference type="EMBL" id="NBTZ01000101">
    <property type="protein sequence ID" value="OTP71568.1"/>
    <property type="molecule type" value="Genomic_DNA"/>
</dbReference>
<reference evidence="2 3" key="1">
    <citation type="submission" date="2017-03" db="EMBL/GenBank/DDBJ databases">
        <title>Genome analysis of strain PAMC 26510.</title>
        <authorList>
            <person name="Oh H.-M."/>
            <person name="Yang J.-A."/>
        </authorList>
    </citation>
    <scope>NUCLEOTIDE SEQUENCE [LARGE SCALE GENOMIC DNA]</scope>
    <source>
        <strain evidence="2 3">PAMC 26510</strain>
    </source>
</reference>
<protein>
    <submittedName>
        <fullName evidence="1">Uncharacterized protein</fullName>
    </submittedName>
</protein>
<evidence type="ECO:0000313" key="4">
    <source>
        <dbReference type="Proteomes" id="UP000195221"/>
    </source>
</evidence>
<reference evidence="1 4" key="2">
    <citation type="submission" date="2017-03" db="EMBL/GenBank/DDBJ databases">
        <title>Genome analysis of strain PAMC 26577.</title>
        <authorList>
            <person name="Oh H.-M."/>
            <person name="Yang J.-A."/>
        </authorList>
    </citation>
    <scope>NUCLEOTIDE SEQUENCE [LARGE SCALE GENOMIC DNA]</scope>
    <source>
        <strain evidence="1 4">PAMC 26577</strain>
    </source>
</reference>
<proteinExistence type="predicted"/>
<comment type="caution">
    <text evidence="1">The sequence shown here is derived from an EMBL/GenBank/DDBJ whole genome shotgun (WGS) entry which is preliminary data.</text>
</comment>